<keyword evidence="1" id="KW-0472">Membrane</keyword>
<evidence type="ECO:0000313" key="2">
    <source>
        <dbReference type="EMBL" id="WXB00885.1"/>
    </source>
</evidence>
<protein>
    <submittedName>
        <fullName evidence="2">Uncharacterized protein</fullName>
    </submittedName>
</protein>
<dbReference type="Proteomes" id="UP001374803">
    <property type="component" value="Chromosome"/>
</dbReference>
<evidence type="ECO:0000256" key="1">
    <source>
        <dbReference type="SAM" id="Phobius"/>
    </source>
</evidence>
<organism evidence="2 3">
    <name type="scientific">Pendulispora rubella</name>
    <dbReference type="NCBI Taxonomy" id="2741070"/>
    <lineage>
        <taxon>Bacteria</taxon>
        <taxon>Pseudomonadati</taxon>
        <taxon>Myxococcota</taxon>
        <taxon>Myxococcia</taxon>
        <taxon>Myxococcales</taxon>
        <taxon>Sorangiineae</taxon>
        <taxon>Pendulisporaceae</taxon>
        <taxon>Pendulispora</taxon>
    </lineage>
</organism>
<reference evidence="2" key="1">
    <citation type="submission" date="2021-12" db="EMBL/GenBank/DDBJ databases">
        <title>Discovery of the Pendulisporaceae a myxobacterial family with distinct sporulation behavior and unique specialized metabolism.</title>
        <authorList>
            <person name="Garcia R."/>
            <person name="Popoff A."/>
            <person name="Bader C.D."/>
            <person name="Loehr J."/>
            <person name="Walesch S."/>
            <person name="Walt C."/>
            <person name="Boldt J."/>
            <person name="Bunk B."/>
            <person name="Haeckl F.J.F.P.J."/>
            <person name="Gunesch A.P."/>
            <person name="Birkelbach J."/>
            <person name="Nuebel U."/>
            <person name="Pietschmann T."/>
            <person name="Bach T."/>
            <person name="Mueller R."/>
        </authorList>
    </citation>
    <scope>NUCLEOTIDE SEQUENCE</scope>
    <source>
        <strain evidence="2">MSr11367</strain>
    </source>
</reference>
<name>A0ABZ2KV93_9BACT</name>
<sequence>MSSESRKQALHVFTFVACLVGMGVVLQLWLLGASLEAALDGKRDLLLPAAAASLILFGVHAGLLAFVHRVDRHTTQAS</sequence>
<dbReference type="InterPro" id="IPR046643">
    <property type="entry name" value="DUF6755"/>
</dbReference>
<dbReference type="PROSITE" id="PS51257">
    <property type="entry name" value="PROKAR_LIPOPROTEIN"/>
    <property type="match status" value="1"/>
</dbReference>
<dbReference type="Pfam" id="PF20540">
    <property type="entry name" value="DUF6755"/>
    <property type="match status" value="1"/>
</dbReference>
<proteinExistence type="predicted"/>
<feature type="transmembrane region" description="Helical" evidence="1">
    <location>
        <begin position="12"/>
        <end position="33"/>
    </location>
</feature>
<keyword evidence="3" id="KW-1185">Reference proteome</keyword>
<gene>
    <name evidence="2" type="ORF">LVJ94_28680</name>
</gene>
<keyword evidence="1" id="KW-1133">Transmembrane helix</keyword>
<keyword evidence="1" id="KW-0812">Transmembrane</keyword>
<dbReference type="RefSeq" id="WP_394830487.1">
    <property type="nucleotide sequence ID" value="NZ_CP089929.1"/>
</dbReference>
<accession>A0ABZ2KV93</accession>
<dbReference type="EMBL" id="CP089983">
    <property type="protein sequence ID" value="WXB00885.1"/>
    <property type="molecule type" value="Genomic_DNA"/>
</dbReference>
<feature type="transmembrane region" description="Helical" evidence="1">
    <location>
        <begin position="45"/>
        <end position="67"/>
    </location>
</feature>
<evidence type="ECO:0000313" key="3">
    <source>
        <dbReference type="Proteomes" id="UP001374803"/>
    </source>
</evidence>